<accession>A0AAD4QAI2</accession>
<evidence type="ECO:0000256" key="2">
    <source>
        <dbReference type="SAM" id="SignalP"/>
    </source>
</evidence>
<feature type="region of interest" description="Disordered" evidence="1">
    <location>
        <begin position="134"/>
        <end position="162"/>
    </location>
</feature>
<evidence type="ECO:0000313" key="4">
    <source>
        <dbReference type="Proteomes" id="UP001201163"/>
    </source>
</evidence>
<dbReference type="AlphaFoldDB" id="A0AAD4QAI2"/>
<dbReference type="EMBL" id="JAKELL010000068">
    <property type="protein sequence ID" value="KAH8985095.1"/>
    <property type="molecule type" value="Genomic_DNA"/>
</dbReference>
<comment type="caution">
    <text evidence="3">The sequence shown here is derived from an EMBL/GenBank/DDBJ whole genome shotgun (WGS) entry which is preliminary data.</text>
</comment>
<name>A0AAD4QAI2_9AGAM</name>
<reference evidence="3" key="1">
    <citation type="submission" date="2022-01" db="EMBL/GenBank/DDBJ databases">
        <title>Comparative genomics reveals a dynamic genome evolution in the ectomycorrhizal milk-cap (Lactarius) mushrooms.</title>
        <authorList>
            <consortium name="DOE Joint Genome Institute"/>
            <person name="Lebreton A."/>
            <person name="Tang N."/>
            <person name="Kuo A."/>
            <person name="LaButti K."/>
            <person name="Drula E."/>
            <person name="Barry K."/>
            <person name="Clum A."/>
            <person name="Lipzen A."/>
            <person name="Mousain D."/>
            <person name="Ng V."/>
            <person name="Wang R."/>
            <person name="Wang X."/>
            <person name="Dai Y."/>
            <person name="Henrissat B."/>
            <person name="Grigoriev I.V."/>
            <person name="Guerin-Laguette A."/>
            <person name="Yu F."/>
            <person name="Martin F.M."/>
        </authorList>
    </citation>
    <scope>NUCLEOTIDE SEQUENCE</scope>
    <source>
        <strain evidence="3">QP</strain>
    </source>
</reference>
<evidence type="ECO:0000256" key="1">
    <source>
        <dbReference type="SAM" id="MobiDB-lite"/>
    </source>
</evidence>
<protein>
    <submittedName>
        <fullName evidence="3">Uncharacterized protein</fullName>
    </submittedName>
</protein>
<gene>
    <name evidence="3" type="ORF">EDB92DRAFT_2091885</name>
</gene>
<feature type="signal peptide" evidence="2">
    <location>
        <begin position="1"/>
        <end position="21"/>
    </location>
</feature>
<keyword evidence="4" id="KW-1185">Reference proteome</keyword>
<sequence>MHSFSLLSLVVLHHLVICVRADASIFIPGFDPQPLSAGELGTDGQGRTTWEIVPGTPTGTLDEAAFVGTATLVEGPNDAHLVYNNAQMSVTLDIQCGITSGFAACTGDAGYGVTPFIFPTNAVQPILVQGGGPLTASPATPSSNSVLSPASTSSTSSASSVPNDARSNIVVQIPLVMIFAVIGTVVLL</sequence>
<proteinExistence type="predicted"/>
<keyword evidence="2" id="KW-0732">Signal</keyword>
<feature type="chain" id="PRO_5042003360" evidence="2">
    <location>
        <begin position="22"/>
        <end position="188"/>
    </location>
</feature>
<organism evidence="3 4">
    <name type="scientific">Lactarius akahatsu</name>
    <dbReference type="NCBI Taxonomy" id="416441"/>
    <lineage>
        <taxon>Eukaryota</taxon>
        <taxon>Fungi</taxon>
        <taxon>Dikarya</taxon>
        <taxon>Basidiomycota</taxon>
        <taxon>Agaricomycotina</taxon>
        <taxon>Agaricomycetes</taxon>
        <taxon>Russulales</taxon>
        <taxon>Russulaceae</taxon>
        <taxon>Lactarius</taxon>
    </lineage>
</organism>
<feature type="compositionally biased region" description="Low complexity" evidence="1">
    <location>
        <begin position="142"/>
        <end position="162"/>
    </location>
</feature>
<dbReference type="Proteomes" id="UP001201163">
    <property type="component" value="Unassembled WGS sequence"/>
</dbReference>
<evidence type="ECO:0000313" key="3">
    <source>
        <dbReference type="EMBL" id="KAH8985095.1"/>
    </source>
</evidence>